<dbReference type="RefSeq" id="WP_148691243.1">
    <property type="nucleotide sequence ID" value="NZ_CP020477.1"/>
</dbReference>
<keyword evidence="2" id="KW-1185">Reference proteome</keyword>
<dbReference type="KEGG" id="aman:B6F84_05130"/>
<name>A0A1W6JYX4_9CREN</name>
<dbReference type="Proteomes" id="UP000193404">
    <property type="component" value="Chromosome"/>
</dbReference>
<accession>A0A1W6JYX4</accession>
<evidence type="ECO:0000313" key="1">
    <source>
        <dbReference type="EMBL" id="ARM75473.1"/>
    </source>
</evidence>
<sequence length="358" mass="39241">MKSNLIPVLLFVVIIIAVAAIGAVLNSEISSANSKYSTIYTDYKTLNSSYFTLLSEYNTLSNEYKELLSNYSYAVTDHNDLLSILNSVNSTDTTNLEMEKGIGSGWESMEYLQSGNINSLETLLASNVTGFLSKGTTNGTFSSKTIGAMFSEFYGYPVISSSFPQIYISSSGNITYGVALFQYHDINTSNALVNSYGVMEESLIQISPGIWKIDHIYIYNILNSSTFSLAESGFNYLNSISELDVAGVNQYIIGQLPSYVYIGFSSYEGNYTPTQFDSVLSTVKSFTITPFYFNISVVSNSIEITYYANISIGNSTTYTASINLSAELQPDGLPEVTSTVMTAIPYSTVENNIDTIFS</sequence>
<proteinExistence type="predicted"/>
<organism evidence="1 2">
    <name type="scientific">Acidianus manzaensis</name>
    <dbReference type="NCBI Taxonomy" id="282676"/>
    <lineage>
        <taxon>Archaea</taxon>
        <taxon>Thermoproteota</taxon>
        <taxon>Thermoprotei</taxon>
        <taxon>Sulfolobales</taxon>
        <taxon>Sulfolobaceae</taxon>
        <taxon>Acidianus</taxon>
    </lineage>
</organism>
<evidence type="ECO:0000313" key="2">
    <source>
        <dbReference type="Proteomes" id="UP000193404"/>
    </source>
</evidence>
<protein>
    <submittedName>
        <fullName evidence="1">Uncharacterized protein</fullName>
    </submittedName>
</protein>
<dbReference type="GeneID" id="41590279"/>
<reference evidence="1 2" key="1">
    <citation type="submission" date="2017-03" db="EMBL/GenBank/DDBJ databases">
        <title>Sulfur activation and transportation mechanism of thermophilic Archaea Acidianus manzaensis YN-25.</title>
        <authorList>
            <person name="Ma Y."/>
            <person name="Yang Y."/>
            <person name="Xia J."/>
        </authorList>
    </citation>
    <scope>NUCLEOTIDE SEQUENCE [LARGE SCALE GENOMIC DNA]</scope>
    <source>
        <strain evidence="1 2">YN-25</strain>
    </source>
</reference>
<dbReference type="AlphaFoldDB" id="A0A1W6JYX4"/>
<gene>
    <name evidence="1" type="ORF">B6F84_05130</name>
</gene>
<dbReference type="EMBL" id="CP020477">
    <property type="protein sequence ID" value="ARM75473.1"/>
    <property type="molecule type" value="Genomic_DNA"/>
</dbReference>